<keyword evidence="6" id="KW-1185">Reference proteome</keyword>
<dbReference type="SUPFAM" id="SSF47473">
    <property type="entry name" value="EF-hand"/>
    <property type="match status" value="1"/>
</dbReference>
<dbReference type="InterPro" id="IPR015659">
    <property type="entry name" value="Proline_oxidase"/>
</dbReference>
<comment type="caution">
    <text evidence="5">The sequence shown here is derived from an EMBL/GenBank/DDBJ whole genome shotgun (WGS) entry which is preliminary data.</text>
</comment>
<evidence type="ECO:0000256" key="3">
    <source>
        <dbReference type="ARBA" id="ARBA00023002"/>
    </source>
</evidence>
<name>A0AAE1ZCH0_SCHME</name>
<dbReference type="Proteomes" id="UP001292079">
    <property type="component" value="Unassembled WGS sequence"/>
</dbReference>
<dbReference type="GO" id="GO:0005739">
    <property type="term" value="C:mitochondrion"/>
    <property type="evidence" value="ECO:0007669"/>
    <property type="project" value="TreeGrafter"/>
</dbReference>
<gene>
    <name evidence="5" type="ORF">MN116_006514</name>
</gene>
<dbReference type="InterPro" id="IPR011992">
    <property type="entry name" value="EF-hand-dom_pair"/>
</dbReference>
<keyword evidence="3 4" id="KW-0560">Oxidoreductase</keyword>
<comment type="similarity">
    <text evidence="4">Belongs to the proline oxidase family.</text>
</comment>
<dbReference type="AlphaFoldDB" id="A0AAE1ZCH0"/>
<proteinExistence type="inferred from homology"/>
<evidence type="ECO:0000313" key="6">
    <source>
        <dbReference type="Proteomes" id="UP001292079"/>
    </source>
</evidence>
<dbReference type="EMBL" id="JALJAT010000004">
    <property type="protein sequence ID" value="KAK4471014.1"/>
    <property type="molecule type" value="Genomic_DNA"/>
</dbReference>
<reference evidence="5" key="2">
    <citation type="journal article" date="2023" name="Infect Dis Poverty">
        <title>Chromosome-scale genome of the human blood fluke Schistosoma mekongi and its implications for public health.</title>
        <authorList>
            <person name="Zhou M."/>
            <person name="Xu L."/>
            <person name="Xu D."/>
            <person name="Chen W."/>
            <person name="Khan J."/>
            <person name="Hu Y."/>
            <person name="Huang H."/>
            <person name="Wei H."/>
            <person name="Zhang Y."/>
            <person name="Chusongsang P."/>
            <person name="Tanasarnprasert K."/>
            <person name="Hu X."/>
            <person name="Limpanont Y."/>
            <person name="Lv Z."/>
        </authorList>
    </citation>
    <scope>NUCLEOTIDE SEQUENCE</scope>
    <source>
        <strain evidence="5">LV_2022a</strain>
    </source>
</reference>
<evidence type="ECO:0000256" key="4">
    <source>
        <dbReference type="RuleBase" id="RU364054"/>
    </source>
</evidence>
<keyword evidence="4" id="KW-0285">Flavoprotein</keyword>
<dbReference type="Gene3D" id="3.20.20.220">
    <property type="match status" value="1"/>
</dbReference>
<dbReference type="PANTHER" id="PTHR13914:SF0">
    <property type="entry name" value="PROLINE DEHYDROGENASE 1, MITOCHONDRIAL"/>
    <property type="match status" value="1"/>
</dbReference>
<keyword evidence="4" id="KW-0274">FAD</keyword>
<comment type="function">
    <text evidence="4">Converts proline to delta-1-pyrroline-5-carboxylate.</text>
</comment>
<evidence type="ECO:0000313" key="5">
    <source>
        <dbReference type="EMBL" id="KAK4471014.1"/>
    </source>
</evidence>
<keyword evidence="4" id="KW-0642">Proline metabolism</keyword>
<evidence type="ECO:0000256" key="1">
    <source>
        <dbReference type="ARBA" id="ARBA00004739"/>
    </source>
</evidence>
<dbReference type="SUPFAM" id="SSF51730">
    <property type="entry name" value="FAD-linked oxidoreductase"/>
    <property type="match status" value="1"/>
</dbReference>
<dbReference type="GO" id="GO:0010133">
    <property type="term" value="P:L-proline catabolic process to L-glutamate"/>
    <property type="evidence" value="ECO:0007669"/>
    <property type="project" value="TreeGrafter"/>
</dbReference>
<comment type="pathway">
    <text evidence="1">Amino-acid degradation; L-proline degradation into L-glutamate; L-glutamate from L-proline: step 1/2.</text>
</comment>
<keyword evidence="2" id="KW-0106">Calcium</keyword>
<organism evidence="5 6">
    <name type="scientific">Schistosoma mekongi</name>
    <name type="common">Parasitic worm</name>
    <dbReference type="NCBI Taxonomy" id="38744"/>
    <lineage>
        <taxon>Eukaryota</taxon>
        <taxon>Metazoa</taxon>
        <taxon>Spiralia</taxon>
        <taxon>Lophotrochozoa</taxon>
        <taxon>Platyhelminthes</taxon>
        <taxon>Trematoda</taxon>
        <taxon>Digenea</taxon>
        <taxon>Strigeidida</taxon>
        <taxon>Schistosomatoidea</taxon>
        <taxon>Schistosomatidae</taxon>
        <taxon>Schistosoma</taxon>
    </lineage>
</organism>
<comment type="catalytic activity">
    <reaction evidence="4">
        <text>L-proline + a quinone = (S)-1-pyrroline-5-carboxylate + a quinol + H(+)</text>
        <dbReference type="Rhea" id="RHEA:23784"/>
        <dbReference type="ChEBI" id="CHEBI:15378"/>
        <dbReference type="ChEBI" id="CHEBI:17388"/>
        <dbReference type="ChEBI" id="CHEBI:24646"/>
        <dbReference type="ChEBI" id="CHEBI:60039"/>
        <dbReference type="ChEBI" id="CHEBI:132124"/>
        <dbReference type="EC" id="1.5.5.2"/>
    </reaction>
</comment>
<reference evidence="5" key="1">
    <citation type="submission" date="2022-04" db="EMBL/GenBank/DDBJ databases">
        <authorList>
            <person name="Xu L."/>
            <person name="Lv Z."/>
        </authorList>
    </citation>
    <scope>NUCLEOTIDE SEQUENCE</scope>
    <source>
        <strain evidence="5">LV_2022a</strain>
    </source>
</reference>
<dbReference type="GO" id="GO:0004657">
    <property type="term" value="F:proline dehydrogenase activity"/>
    <property type="evidence" value="ECO:0007669"/>
    <property type="project" value="UniProtKB-EC"/>
</dbReference>
<protein>
    <recommendedName>
        <fullName evidence="4">Proline dehydrogenase</fullName>
        <ecNumber evidence="4">1.5.5.2</ecNumber>
    </recommendedName>
</protein>
<dbReference type="PANTHER" id="PTHR13914">
    <property type="entry name" value="PROLINE OXIDASE"/>
    <property type="match status" value="1"/>
</dbReference>
<dbReference type="PROSITE" id="PS00018">
    <property type="entry name" value="EF_HAND_1"/>
    <property type="match status" value="1"/>
</dbReference>
<dbReference type="InterPro" id="IPR018247">
    <property type="entry name" value="EF_Hand_1_Ca_BS"/>
</dbReference>
<sequence>MLFALYRCILNNSGKLPLASHSGIKQCQFLLSPFSIKQNQNAPSLTAERSNSYNAQIFNFRDPKLAHIAKSNSEIIRALLVFKLCSFPTLVKHNKKLMSISRKLLGKYLFRRIMMMTFYGHFVAGENETSIQPLIMRLQKYGVKSILDYSVEKDIKEDEAIQIVKRSLSEVIQTPEIRPEAATRQYQISTQFANRTKQVIGARSYFYKSEYQCDCNMETFIKCIDVTSKYCENRGFTAIKLTALGRPQLLQQMSDFLVQMQRLFFLLTKTNDKDKDGLAFLDLDNFRKKLEGLGVKIAYDENVKWFTLLDISGDGVLDLLDWSHLKAFEYDLASLFSIKNKKTGEVEQLVPTLTSEGIEEMRNMIKRVDTLASVRRR</sequence>
<comment type="cofactor">
    <cofactor evidence="4">
        <name>FAD</name>
        <dbReference type="ChEBI" id="CHEBI:57692"/>
    </cofactor>
</comment>
<dbReference type="InterPro" id="IPR029041">
    <property type="entry name" value="FAD-linked_oxidoreductase-like"/>
</dbReference>
<accession>A0AAE1ZCH0</accession>
<evidence type="ECO:0000256" key="2">
    <source>
        <dbReference type="ARBA" id="ARBA00022837"/>
    </source>
</evidence>
<dbReference type="GO" id="GO:0071949">
    <property type="term" value="F:FAD binding"/>
    <property type="evidence" value="ECO:0007669"/>
    <property type="project" value="TreeGrafter"/>
</dbReference>
<dbReference type="EC" id="1.5.5.2" evidence="4"/>